<name>A0ABS7WY57_9GAMM</name>
<gene>
    <name evidence="1" type="ORF">KGQ91_07725</name>
</gene>
<dbReference type="RefSeq" id="WP_163650282.1">
    <property type="nucleotide sequence ID" value="NZ_JAGXFD010000001.1"/>
</dbReference>
<comment type="caution">
    <text evidence="1">The sequence shown here is derived from an EMBL/GenBank/DDBJ whole genome shotgun (WGS) entry which is preliminary data.</text>
</comment>
<dbReference type="InterPro" id="IPR021736">
    <property type="entry name" value="DUF3305"/>
</dbReference>
<evidence type="ECO:0000313" key="2">
    <source>
        <dbReference type="Proteomes" id="UP001319883"/>
    </source>
</evidence>
<organism evidence="1 2">
    <name type="scientific">Modicisalibacter tunisiensis</name>
    <dbReference type="NCBI Taxonomy" id="390637"/>
    <lineage>
        <taxon>Bacteria</taxon>
        <taxon>Pseudomonadati</taxon>
        <taxon>Pseudomonadota</taxon>
        <taxon>Gammaproteobacteria</taxon>
        <taxon>Oceanospirillales</taxon>
        <taxon>Halomonadaceae</taxon>
        <taxon>Modicisalibacter</taxon>
    </lineage>
</organism>
<proteinExistence type="predicted"/>
<sequence>MATDDNLRHVSLELTCRTREIKGFTSRSWHITALGCHDRGPHVLPLTLFLTERTAYRFNLESRQPRLFVRCEAGDDTLTPREVTASQEVAANWMDGETQVLDAPMPPAIHAWIEAYLARHGERIDAGRKKKRAGAGRARQE</sequence>
<evidence type="ECO:0000313" key="1">
    <source>
        <dbReference type="EMBL" id="MBZ9567568.1"/>
    </source>
</evidence>
<keyword evidence="2" id="KW-1185">Reference proteome</keyword>
<reference evidence="1 2" key="1">
    <citation type="submission" date="2021-05" db="EMBL/GenBank/DDBJ databases">
        <title>Petroleum and Energy Research Collection (APPE): ex situ preservation of microbial diversity associated with the oil industry and exploitation of its biotechnological potential.</title>
        <authorList>
            <person name="Paixao C.T.M."/>
            <person name="Gomes M.B."/>
            <person name="Oliveira V.M."/>
        </authorList>
    </citation>
    <scope>NUCLEOTIDE SEQUENCE [LARGE SCALE GENOMIC DNA]</scope>
    <source>
        <strain evidence="1 2">LIT2</strain>
    </source>
</reference>
<dbReference type="Pfam" id="PF11749">
    <property type="entry name" value="DUF3305"/>
    <property type="match status" value="1"/>
</dbReference>
<dbReference type="EMBL" id="JAGXFD010000001">
    <property type="protein sequence ID" value="MBZ9567568.1"/>
    <property type="molecule type" value="Genomic_DNA"/>
</dbReference>
<accession>A0ABS7WY57</accession>
<dbReference type="Proteomes" id="UP001319883">
    <property type="component" value="Unassembled WGS sequence"/>
</dbReference>
<protein>
    <submittedName>
        <fullName evidence="1">DUF3305 domain-containing protein</fullName>
    </submittedName>
</protein>